<gene>
    <name evidence="14" type="ORF">RJ640_027146</name>
</gene>
<comment type="pathway">
    <text evidence="1">Glycan biosynthesis; starch biosynthesis.</text>
</comment>
<dbReference type="GO" id="GO:0005829">
    <property type="term" value="C:cytosol"/>
    <property type="evidence" value="ECO:0007669"/>
    <property type="project" value="TreeGrafter"/>
</dbReference>
<evidence type="ECO:0000256" key="6">
    <source>
        <dbReference type="ARBA" id="ARBA00022840"/>
    </source>
</evidence>
<dbReference type="GO" id="GO:0005524">
    <property type="term" value="F:ATP binding"/>
    <property type="evidence" value="ECO:0007669"/>
    <property type="project" value="UniProtKB-KW"/>
</dbReference>
<comment type="function">
    <text evidence="8">May play an important role in maintaining the flux of carbon towards starch formation.</text>
</comment>
<organism evidence="14 15">
    <name type="scientific">Escallonia rubra</name>
    <dbReference type="NCBI Taxonomy" id="112253"/>
    <lineage>
        <taxon>Eukaryota</taxon>
        <taxon>Viridiplantae</taxon>
        <taxon>Streptophyta</taxon>
        <taxon>Embryophyta</taxon>
        <taxon>Tracheophyta</taxon>
        <taxon>Spermatophyta</taxon>
        <taxon>Magnoliopsida</taxon>
        <taxon>eudicotyledons</taxon>
        <taxon>Gunneridae</taxon>
        <taxon>Pentapetalae</taxon>
        <taxon>asterids</taxon>
        <taxon>campanulids</taxon>
        <taxon>Escalloniales</taxon>
        <taxon>Escalloniaceae</taxon>
        <taxon>Escallonia</taxon>
    </lineage>
</organism>
<evidence type="ECO:0000313" key="14">
    <source>
        <dbReference type="EMBL" id="KAK2965859.1"/>
    </source>
</evidence>
<dbReference type="Proteomes" id="UP001187471">
    <property type="component" value="Unassembled WGS sequence"/>
</dbReference>
<dbReference type="PROSITE" id="PS00583">
    <property type="entry name" value="PFKB_KINASES_1"/>
    <property type="match status" value="1"/>
</dbReference>
<dbReference type="InterPro" id="IPR002139">
    <property type="entry name" value="Ribo/fructo_kinase"/>
</dbReference>
<name>A0AA88QIW5_9ASTE</name>
<keyword evidence="7" id="KW-0119">Carbohydrate metabolism</keyword>
<dbReference type="PANTHER" id="PTHR43085:SF60">
    <property type="entry name" value="PFKB FAMILY CARBOHYDRATE KINASE"/>
    <property type="match status" value="1"/>
</dbReference>
<keyword evidence="4" id="KW-0547">Nucleotide-binding</keyword>
<evidence type="ECO:0000256" key="5">
    <source>
        <dbReference type="ARBA" id="ARBA00022777"/>
    </source>
</evidence>
<dbReference type="PRINTS" id="PR00990">
    <property type="entry name" value="RIBOKINASE"/>
</dbReference>
<keyword evidence="5 11" id="KW-0418">Kinase</keyword>
<evidence type="ECO:0000256" key="12">
    <source>
        <dbReference type="SAM" id="MobiDB-lite"/>
    </source>
</evidence>
<dbReference type="AlphaFoldDB" id="A0AA88QIW5"/>
<dbReference type="PROSITE" id="PS00584">
    <property type="entry name" value="PFKB_KINASES_2"/>
    <property type="match status" value="1"/>
</dbReference>
<evidence type="ECO:0000256" key="7">
    <source>
        <dbReference type="ARBA" id="ARBA00023277"/>
    </source>
</evidence>
<dbReference type="Gene3D" id="3.40.1190.20">
    <property type="match status" value="1"/>
</dbReference>
<protein>
    <recommendedName>
        <fullName evidence="9">fructokinase</fullName>
        <ecNumber evidence="9">2.7.1.4</ecNumber>
    </recommendedName>
</protein>
<sequence>MDRSDKANGTKMTCCFPVSFDRSMRGSFKLSKSSSSDKLLKGTGSPRSPRVEKRGSQKKSPLVVCFGELLIDFVPTVTGVSLAEAPGFKKAPGGAPANVAVGIARLGGSAAFIGKVGEDEFGRMLADILKQNNVDNSGMRFDPNARTALAFVTLRADGEREFMFFRNPSADMLLQEAELDTNLIEKASIFHYGSISLIEEPCRSTHLAAMEIAKKAGCILSYDPNLRLALWPSEEAAQKGIMSIWNQADVIKISEEEITFLTGGDDPYDDNVVLKKLYHPKLKLLIVTEGPEGCRYYTKEFHGRVSGIKVVAVDTTGAGDAFVGGLLNILASDPDLYKDEKKLQEALGFANGCGALTVTEKGAIPSLPTKEAVLRALEKNTA</sequence>
<accession>A0AA88QIW5</accession>
<dbReference type="InterPro" id="IPR002173">
    <property type="entry name" value="Carboh/pur_kinase_PfkB_CS"/>
</dbReference>
<dbReference type="EMBL" id="JAVXUO010003175">
    <property type="protein sequence ID" value="KAK2965859.1"/>
    <property type="molecule type" value="Genomic_DNA"/>
</dbReference>
<dbReference type="CDD" id="cd01167">
    <property type="entry name" value="bac_FRK"/>
    <property type="match status" value="1"/>
</dbReference>
<comment type="caution">
    <text evidence="14">The sequence shown here is derived from an EMBL/GenBank/DDBJ whole genome shotgun (WGS) entry which is preliminary data.</text>
</comment>
<comment type="catalytic activity">
    <reaction evidence="10">
        <text>D-fructose + ATP = D-fructose 6-phosphate + ADP + H(+)</text>
        <dbReference type="Rhea" id="RHEA:16125"/>
        <dbReference type="ChEBI" id="CHEBI:15378"/>
        <dbReference type="ChEBI" id="CHEBI:30616"/>
        <dbReference type="ChEBI" id="CHEBI:37721"/>
        <dbReference type="ChEBI" id="CHEBI:61527"/>
        <dbReference type="ChEBI" id="CHEBI:456216"/>
        <dbReference type="EC" id="2.7.1.4"/>
    </reaction>
</comment>
<evidence type="ECO:0000256" key="1">
    <source>
        <dbReference type="ARBA" id="ARBA00004727"/>
    </source>
</evidence>
<evidence type="ECO:0000256" key="10">
    <source>
        <dbReference type="ARBA" id="ARBA00048451"/>
    </source>
</evidence>
<feature type="compositionally biased region" description="Low complexity" evidence="12">
    <location>
        <begin position="28"/>
        <end position="45"/>
    </location>
</feature>
<dbReference type="PANTHER" id="PTHR43085">
    <property type="entry name" value="HEXOKINASE FAMILY MEMBER"/>
    <property type="match status" value="1"/>
</dbReference>
<dbReference type="EC" id="2.7.1.4" evidence="9"/>
<dbReference type="Pfam" id="PF00294">
    <property type="entry name" value="PfkB"/>
    <property type="match status" value="1"/>
</dbReference>
<dbReference type="InterPro" id="IPR050306">
    <property type="entry name" value="PfkB_Carbo_kinase"/>
</dbReference>
<comment type="similarity">
    <text evidence="2 11">Belongs to the carbohydrate kinase PfkB family.</text>
</comment>
<dbReference type="InterPro" id="IPR029056">
    <property type="entry name" value="Ribokinase-like"/>
</dbReference>
<dbReference type="GO" id="GO:0008865">
    <property type="term" value="F:fructokinase activity"/>
    <property type="evidence" value="ECO:0007669"/>
    <property type="project" value="UniProtKB-EC"/>
</dbReference>
<evidence type="ECO:0000259" key="13">
    <source>
        <dbReference type="Pfam" id="PF00294"/>
    </source>
</evidence>
<keyword evidence="3 11" id="KW-0808">Transferase</keyword>
<evidence type="ECO:0000256" key="2">
    <source>
        <dbReference type="ARBA" id="ARBA00010688"/>
    </source>
</evidence>
<keyword evidence="6" id="KW-0067">ATP-binding</keyword>
<dbReference type="InterPro" id="IPR011611">
    <property type="entry name" value="PfkB_dom"/>
</dbReference>
<evidence type="ECO:0000256" key="8">
    <source>
        <dbReference type="ARBA" id="ARBA00037195"/>
    </source>
</evidence>
<reference evidence="14" key="1">
    <citation type="submission" date="2022-12" db="EMBL/GenBank/DDBJ databases">
        <title>Draft genome assemblies for two species of Escallonia (Escalloniales).</title>
        <authorList>
            <person name="Chanderbali A."/>
            <person name="Dervinis C."/>
            <person name="Anghel I."/>
            <person name="Soltis D."/>
            <person name="Soltis P."/>
            <person name="Zapata F."/>
        </authorList>
    </citation>
    <scope>NUCLEOTIDE SEQUENCE</scope>
    <source>
        <strain evidence="14">UCBG92.1500</strain>
        <tissue evidence="14">Leaf</tissue>
    </source>
</reference>
<feature type="region of interest" description="Disordered" evidence="12">
    <location>
        <begin position="28"/>
        <end position="56"/>
    </location>
</feature>
<evidence type="ECO:0000256" key="3">
    <source>
        <dbReference type="ARBA" id="ARBA00022679"/>
    </source>
</evidence>
<evidence type="ECO:0000313" key="15">
    <source>
        <dbReference type="Proteomes" id="UP001187471"/>
    </source>
</evidence>
<evidence type="ECO:0000256" key="9">
    <source>
        <dbReference type="ARBA" id="ARBA00038887"/>
    </source>
</evidence>
<keyword evidence="15" id="KW-1185">Reference proteome</keyword>
<proteinExistence type="inferred from homology"/>
<dbReference type="GO" id="GO:0006000">
    <property type="term" value="P:fructose metabolic process"/>
    <property type="evidence" value="ECO:0007669"/>
    <property type="project" value="TreeGrafter"/>
</dbReference>
<dbReference type="SUPFAM" id="SSF53613">
    <property type="entry name" value="Ribokinase-like"/>
    <property type="match status" value="1"/>
</dbReference>
<dbReference type="FunFam" id="3.40.1190.20:FF:000005">
    <property type="entry name" value="Probable fructokinase-2"/>
    <property type="match status" value="1"/>
</dbReference>
<evidence type="ECO:0000256" key="4">
    <source>
        <dbReference type="ARBA" id="ARBA00022741"/>
    </source>
</evidence>
<feature type="domain" description="Carbohydrate kinase PfkB" evidence="13">
    <location>
        <begin position="62"/>
        <end position="369"/>
    </location>
</feature>
<evidence type="ECO:0000256" key="11">
    <source>
        <dbReference type="RuleBase" id="RU003704"/>
    </source>
</evidence>